<dbReference type="PANTHER" id="PTHR23021">
    <property type="entry name" value="SERPENTINE RECEPTOR, CLASS T"/>
    <property type="match status" value="1"/>
</dbReference>
<dbReference type="Proteomes" id="UP000005239">
    <property type="component" value="Unassembled WGS sequence"/>
</dbReference>
<gene>
    <name evidence="1" type="primary">WBGene00283988</name>
</gene>
<dbReference type="Pfam" id="PF10321">
    <property type="entry name" value="7TM_GPCR_Srt"/>
    <property type="match status" value="1"/>
</dbReference>
<keyword evidence="2" id="KW-1185">Reference proteome</keyword>
<dbReference type="AlphaFoldDB" id="A0A2A6CKS5"/>
<dbReference type="OrthoDB" id="5875846at2759"/>
<accession>A0A2A6CKS5</accession>
<proteinExistence type="predicted"/>
<sequence length="118" mass="13488">MVAQFLFLTERLAAPEYNCSAHSPDDWSRIHGKRQEAMGIWSIFFGCLTWVLYMPALRYFFREKRFTCIKIMRVLALFDMATILCVGTLFGIQMLQGAVFCSHTTFIIINGLGGYGNT</sequence>
<dbReference type="EnsemblMetazoa" id="PPA45619.1">
    <property type="protein sequence ID" value="PPA45619.1"/>
    <property type="gene ID" value="WBGene00283988"/>
</dbReference>
<evidence type="ECO:0000313" key="1">
    <source>
        <dbReference type="EnsemblMetazoa" id="PPA45619.1"/>
    </source>
</evidence>
<name>A0A2A6CKS5_PRIPA</name>
<reference evidence="1" key="2">
    <citation type="submission" date="2022-06" db="UniProtKB">
        <authorList>
            <consortium name="EnsemblMetazoa"/>
        </authorList>
    </citation>
    <scope>IDENTIFICATION</scope>
    <source>
        <strain evidence="1">PS312</strain>
    </source>
</reference>
<evidence type="ECO:0000313" key="2">
    <source>
        <dbReference type="Proteomes" id="UP000005239"/>
    </source>
</evidence>
<dbReference type="PANTHER" id="PTHR23021:SF11">
    <property type="entry name" value="SERPENTINE RECEPTOR, CLASS T"/>
    <property type="match status" value="1"/>
</dbReference>
<accession>A0A8R1ZAT4</accession>
<organism evidence="1 2">
    <name type="scientific">Pristionchus pacificus</name>
    <name type="common">Parasitic nematode worm</name>
    <dbReference type="NCBI Taxonomy" id="54126"/>
    <lineage>
        <taxon>Eukaryota</taxon>
        <taxon>Metazoa</taxon>
        <taxon>Ecdysozoa</taxon>
        <taxon>Nematoda</taxon>
        <taxon>Chromadorea</taxon>
        <taxon>Rhabditida</taxon>
        <taxon>Rhabditina</taxon>
        <taxon>Diplogasteromorpha</taxon>
        <taxon>Diplogasteroidea</taxon>
        <taxon>Neodiplogasteridae</taxon>
        <taxon>Pristionchus</taxon>
    </lineage>
</organism>
<protein>
    <submittedName>
        <fullName evidence="1">G protein-coupled receptor</fullName>
    </submittedName>
</protein>
<dbReference type="InterPro" id="IPR019425">
    <property type="entry name" value="7TM_GPCR_serpentine_rcpt_Srt"/>
</dbReference>
<reference evidence="2" key="1">
    <citation type="journal article" date="2008" name="Nat. Genet.">
        <title>The Pristionchus pacificus genome provides a unique perspective on nematode lifestyle and parasitism.</title>
        <authorList>
            <person name="Dieterich C."/>
            <person name="Clifton S.W."/>
            <person name="Schuster L.N."/>
            <person name="Chinwalla A."/>
            <person name="Delehaunty K."/>
            <person name="Dinkelacker I."/>
            <person name="Fulton L."/>
            <person name="Fulton R."/>
            <person name="Godfrey J."/>
            <person name="Minx P."/>
            <person name="Mitreva M."/>
            <person name="Roeseler W."/>
            <person name="Tian H."/>
            <person name="Witte H."/>
            <person name="Yang S.P."/>
            <person name="Wilson R.K."/>
            <person name="Sommer R.J."/>
        </authorList>
    </citation>
    <scope>NUCLEOTIDE SEQUENCE [LARGE SCALE GENOMIC DNA]</scope>
    <source>
        <strain evidence="2">PS312</strain>
    </source>
</reference>